<dbReference type="InterPro" id="IPR050765">
    <property type="entry name" value="Riboflavin_Biosynth_HTPR"/>
</dbReference>
<gene>
    <name evidence="2" type="ORF">ELQ92_09445</name>
</gene>
<feature type="domain" description="Bacterial bifunctional deaminase-reductase C-terminal" evidence="1">
    <location>
        <begin position="75"/>
        <end position="173"/>
    </location>
</feature>
<evidence type="ECO:0000313" key="3">
    <source>
        <dbReference type="Proteomes" id="UP000288603"/>
    </source>
</evidence>
<organism evidence="2 3">
    <name type="scientific">Labedella populi</name>
    <dbReference type="NCBI Taxonomy" id="2498850"/>
    <lineage>
        <taxon>Bacteria</taxon>
        <taxon>Bacillati</taxon>
        <taxon>Actinomycetota</taxon>
        <taxon>Actinomycetes</taxon>
        <taxon>Micrococcales</taxon>
        <taxon>Microbacteriaceae</taxon>
        <taxon>Labedella</taxon>
    </lineage>
</organism>
<dbReference type="SUPFAM" id="SSF53597">
    <property type="entry name" value="Dihydrofolate reductase-like"/>
    <property type="match status" value="1"/>
</dbReference>
<dbReference type="OrthoDB" id="3427770at2"/>
<dbReference type="PANTHER" id="PTHR38011:SF11">
    <property type="entry name" value="2,5-DIAMINO-6-RIBOSYLAMINO-4(3H)-PYRIMIDINONE 5'-PHOSPHATE REDUCTASE"/>
    <property type="match status" value="1"/>
</dbReference>
<accession>A0A444QB27</accession>
<sequence length="188" mass="19979">MGRIIFDTATTINGWIADERNSLAWLFAVEGGEHPDDGLFPAAAAVLVEGSTTYEWLLAEQDVLAHPEKWAEFHGDRPTFVFTTRELPTPDGADVRFVSGSVVDALPAIRDAAGGGDIWVVGGGDLAGQFFDAGVLDEIALSVAPVALVGGAPLFPRRVESDRLRLESASAVGQFARLIYSVKPVATD</sequence>
<evidence type="ECO:0000313" key="2">
    <source>
        <dbReference type="EMBL" id="RWZ61233.1"/>
    </source>
</evidence>
<proteinExistence type="predicted"/>
<keyword evidence="3" id="KW-1185">Reference proteome</keyword>
<dbReference type="GO" id="GO:0009231">
    <property type="term" value="P:riboflavin biosynthetic process"/>
    <property type="evidence" value="ECO:0007669"/>
    <property type="project" value="InterPro"/>
</dbReference>
<dbReference type="GO" id="GO:0008703">
    <property type="term" value="F:5-amino-6-(5-phosphoribosylamino)uracil reductase activity"/>
    <property type="evidence" value="ECO:0007669"/>
    <property type="project" value="InterPro"/>
</dbReference>
<comment type="caution">
    <text evidence="2">The sequence shown here is derived from an EMBL/GenBank/DDBJ whole genome shotgun (WGS) entry which is preliminary data.</text>
</comment>
<dbReference type="Gene3D" id="3.40.430.10">
    <property type="entry name" value="Dihydrofolate Reductase, subunit A"/>
    <property type="match status" value="1"/>
</dbReference>
<dbReference type="RefSeq" id="WP_128498727.1">
    <property type="nucleotide sequence ID" value="NZ_RZNC01000003.1"/>
</dbReference>
<dbReference type="InterPro" id="IPR002734">
    <property type="entry name" value="RibDG_C"/>
</dbReference>
<protein>
    <submittedName>
        <fullName evidence="2">Dihydrofolate reductase</fullName>
    </submittedName>
</protein>
<dbReference type="InterPro" id="IPR024072">
    <property type="entry name" value="DHFR-like_dom_sf"/>
</dbReference>
<dbReference type="EMBL" id="RZNC01000003">
    <property type="protein sequence ID" value="RWZ61233.1"/>
    <property type="molecule type" value="Genomic_DNA"/>
</dbReference>
<dbReference type="AlphaFoldDB" id="A0A444QB27"/>
<reference evidence="2 3" key="1">
    <citation type="submission" date="2018-12" db="EMBL/GenBank/DDBJ databases">
        <authorList>
            <person name="Li F."/>
        </authorList>
    </citation>
    <scope>NUCLEOTIDE SEQUENCE [LARGE SCALE GENOMIC DNA]</scope>
    <source>
        <strain evidence="2 3">8H24J-4-2</strain>
    </source>
</reference>
<dbReference type="Pfam" id="PF01872">
    <property type="entry name" value="RibD_C"/>
    <property type="match status" value="1"/>
</dbReference>
<dbReference type="PANTHER" id="PTHR38011">
    <property type="entry name" value="DIHYDROFOLATE REDUCTASE FAMILY PROTEIN (AFU_ORTHOLOGUE AFUA_8G06820)"/>
    <property type="match status" value="1"/>
</dbReference>
<evidence type="ECO:0000259" key="1">
    <source>
        <dbReference type="Pfam" id="PF01872"/>
    </source>
</evidence>
<dbReference type="Proteomes" id="UP000288603">
    <property type="component" value="Unassembled WGS sequence"/>
</dbReference>
<name>A0A444QB27_9MICO</name>